<dbReference type="InterPro" id="IPR038606">
    <property type="entry name" value="To_sf"/>
</dbReference>
<dbReference type="Proteomes" id="UP000625711">
    <property type="component" value="Unassembled WGS sequence"/>
</dbReference>
<dbReference type="Pfam" id="PF06585">
    <property type="entry name" value="JHBP"/>
    <property type="match status" value="1"/>
</dbReference>
<evidence type="ECO:0000313" key="2">
    <source>
        <dbReference type="Proteomes" id="UP000625711"/>
    </source>
</evidence>
<gene>
    <name evidence="1" type="ORF">GWI33_007433</name>
</gene>
<proteinExistence type="predicted"/>
<dbReference type="Gene3D" id="3.15.10.30">
    <property type="entry name" value="Haemolymph juvenile hormone binding protein"/>
    <property type="match status" value="1"/>
</dbReference>
<accession>A0A834MGP2</accession>
<sequence length="66" mass="7548">MVLNLCQVYDKDNKTHTFTNVVHLKHFRSEYFINGKILELPIVGDGPCEFDLHNANLKTTMVLDGV</sequence>
<dbReference type="InterPro" id="IPR010562">
    <property type="entry name" value="Haemolymph_juvenile_hormone-bd"/>
</dbReference>
<dbReference type="EMBL" id="JAACXV010000370">
    <property type="protein sequence ID" value="KAF7279300.1"/>
    <property type="molecule type" value="Genomic_DNA"/>
</dbReference>
<organism evidence="1 2">
    <name type="scientific">Rhynchophorus ferrugineus</name>
    <name type="common">Red palm weevil</name>
    <name type="synonym">Curculio ferrugineus</name>
    <dbReference type="NCBI Taxonomy" id="354439"/>
    <lineage>
        <taxon>Eukaryota</taxon>
        <taxon>Metazoa</taxon>
        <taxon>Ecdysozoa</taxon>
        <taxon>Arthropoda</taxon>
        <taxon>Hexapoda</taxon>
        <taxon>Insecta</taxon>
        <taxon>Pterygota</taxon>
        <taxon>Neoptera</taxon>
        <taxon>Endopterygota</taxon>
        <taxon>Coleoptera</taxon>
        <taxon>Polyphaga</taxon>
        <taxon>Cucujiformia</taxon>
        <taxon>Curculionidae</taxon>
        <taxon>Dryophthorinae</taxon>
        <taxon>Rhynchophorus</taxon>
    </lineage>
</organism>
<name>A0A834MGP2_RHYFE</name>
<comment type="caution">
    <text evidence="1">The sequence shown here is derived from an EMBL/GenBank/DDBJ whole genome shotgun (WGS) entry which is preliminary data.</text>
</comment>
<dbReference type="AlphaFoldDB" id="A0A834MGP2"/>
<evidence type="ECO:0000313" key="1">
    <source>
        <dbReference type="EMBL" id="KAF7279300.1"/>
    </source>
</evidence>
<keyword evidence="2" id="KW-1185">Reference proteome</keyword>
<reference evidence="1" key="1">
    <citation type="submission" date="2020-08" db="EMBL/GenBank/DDBJ databases">
        <title>Genome sequencing and assembly of the red palm weevil Rhynchophorus ferrugineus.</title>
        <authorList>
            <person name="Dias G.B."/>
            <person name="Bergman C.M."/>
            <person name="Manee M."/>
        </authorList>
    </citation>
    <scope>NUCLEOTIDE SEQUENCE</scope>
    <source>
        <strain evidence="1">AA-2017</strain>
        <tissue evidence="1">Whole larva</tissue>
    </source>
</reference>
<protein>
    <submittedName>
        <fullName evidence="1">Uncharacterized protein</fullName>
    </submittedName>
</protein>